<dbReference type="Gene3D" id="1.10.1620.20">
    <property type="entry name" value="ATP synthase, F1 complex, epsilon subunit superfamily, mitochondrial"/>
    <property type="match status" value="1"/>
</dbReference>
<organism evidence="15 16">
    <name type="scientific">Arabidopsis thaliana</name>
    <name type="common">Mouse-ear cress</name>
    <dbReference type="NCBI Taxonomy" id="3702"/>
    <lineage>
        <taxon>Eukaryota</taxon>
        <taxon>Viridiplantae</taxon>
        <taxon>Streptophyta</taxon>
        <taxon>Embryophyta</taxon>
        <taxon>Tracheophyta</taxon>
        <taxon>Spermatophyta</taxon>
        <taxon>Magnoliopsida</taxon>
        <taxon>eudicotyledons</taxon>
        <taxon>Gunneridae</taxon>
        <taxon>Pentapetalae</taxon>
        <taxon>rosids</taxon>
        <taxon>malvids</taxon>
        <taxon>Brassicales</taxon>
        <taxon>Brassicaceae</taxon>
        <taxon>Camelineae</taxon>
        <taxon>Arabidopsis</taxon>
    </lineage>
</organism>
<dbReference type="FunFam" id="1.10.1620.20:FF:000002">
    <property type="entry name" value="ATP synthase subunit epsilon, mitochondrial"/>
    <property type="match status" value="1"/>
</dbReference>
<proteinExistence type="inferred from homology"/>
<dbReference type="InterPro" id="IPR006721">
    <property type="entry name" value="ATP_synth_F1_esu_mt"/>
</dbReference>
<name>A0A654EHK8_ARATH</name>
<feature type="transmembrane region" description="Helical" evidence="14">
    <location>
        <begin position="94"/>
        <end position="116"/>
    </location>
</feature>
<reference evidence="15 16" key="1">
    <citation type="submission" date="2019-11" db="EMBL/GenBank/DDBJ databases">
        <authorList>
            <person name="Jiao W.-B."/>
            <person name="Schneeberger K."/>
        </authorList>
    </citation>
    <scope>NUCLEOTIDE SEQUENCE [LARGE SCALE GENOMIC DNA]</scope>
    <source>
        <strain evidence="16">cv. An-1</strain>
    </source>
</reference>
<keyword evidence="8" id="KW-0496">Mitochondrion</keyword>
<keyword evidence="10" id="KW-0139">CF(1)</keyword>
<dbReference type="SUPFAM" id="SSF48690">
    <property type="entry name" value="Epsilon subunit of mitochondrial F1F0-ATP synthase"/>
    <property type="match status" value="1"/>
</dbReference>
<dbReference type="AlphaFoldDB" id="A0A654EHK8"/>
<evidence type="ECO:0000256" key="4">
    <source>
        <dbReference type="ARBA" id="ARBA00022448"/>
    </source>
</evidence>
<evidence type="ECO:0000256" key="9">
    <source>
        <dbReference type="ARBA" id="ARBA00023136"/>
    </source>
</evidence>
<keyword evidence="9 14" id="KW-0472">Membrane</keyword>
<keyword evidence="14" id="KW-0812">Transmembrane</keyword>
<dbReference type="PANTHER" id="PTHR12448">
    <property type="entry name" value="ATP SYNTHASE EPSILON CHAIN, MITOCHONDRIAL"/>
    <property type="match status" value="1"/>
</dbReference>
<dbReference type="Pfam" id="PF04627">
    <property type="entry name" value="ATP-synt_Eps"/>
    <property type="match status" value="1"/>
</dbReference>
<evidence type="ECO:0000256" key="10">
    <source>
        <dbReference type="ARBA" id="ARBA00023196"/>
    </source>
</evidence>
<dbReference type="GO" id="GO:0005743">
    <property type="term" value="C:mitochondrial inner membrane"/>
    <property type="evidence" value="ECO:0007669"/>
    <property type="project" value="UniProtKB-SubCell"/>
</dbReference>
<evidence type="ECO:0000256" key="5">
    <source>
        <dbReference type="ARBA" id="ARBA00022781"/>
    </source>
</evidence>
<evidence type="ECO:0000256" key="8">
    <source>
        <dbReference type="ARBA" id="ARBA00023128"/>
    </source>
</evidence>
<evidence type="ECO:0000256" key="7">
    <source>
        <dbReference type="ARBA" id="ARBA00023065"/>
    </source>
</evidence>
<sequence length="121" mass="13810">MASNAAVPFWRAAGMTYISYSNICANIVRNCLKEPHKAEALTREKVHFSLSKWADGKPQKPELASEKTTKLVVCVKQEHEEDGKLIGNIAFRCLFSFMFGSEFFMFLLCVIEIVGIRRYQK</sequence>
<evidence type="ECO:0000256" key="12">
    <source>
        <dbReference type="ARBA" id="ARBA00025364"/>
    </source>
</evidence>
<evidence type="ECO:0000256" key="6">
    <source>
        <dbReference type="ARBA" id="ARBA00022792"/>
    </source>
</evidence>
<gene>
    <name evidence="15" type="ORF">AN1_LOCUS4274</name>
</gene>
<comment type="subcellular location">
    <subcellularLocation>
        <location evidence="1">Mitochondrion inner membrane</location>
    </subcellularLocation>
</comment>
<comment type="similarity">
    <text evidence="2">Belongs to the eukaryotic ATPase epsilon family.</text>
</comment>
<dbReference type="InterPro" id="IPR036742">
    <property type="entry name" value="ATP_synth_F1_esu_sf_mt"/>
</dbReference>
<keyword evidence="6" id="KW-0999">Mitochondrion inner membrane</keyword>
<evidence type="ECO:0000313" key="16">
    <source>
        <dbReference type="Proteomes" id="UP000426265"/>
    </source>
</evidence>
<evidence type="ECO:0000256" key="11">
    <source>
        <dbReference type="ARBA" id="ARBA00023310"/>
    </source>
</evidence>
<protein>
    <recommendedName>
        <fullName evidence="13">ATP synthase subunit epsilon, mitochondrial</fullName>
    </recommendedName>
</protein>
<evidence type="ECO:0000313" key="15">
    <source>
        <dbReference type="EMBL" id="VYS48793.1"/>
    </source>
</evidence>
<keyword evidence="5" id="KW-0375">Hydrogen ion transport</keyword>
<comment type="subunit">
    <text evidence="3">F-type ATPases have 2 components, CF(1) - the catalytic core - and CF(0) - the membrane proton channel. CF(1) has five subunits: alpha(3), beta(3), gamma(1), delta(1), epsilon(1). CF(0) has three main subunits: a, b and c.</text>
</comment>
<evidence type="ECO:0000256" key="13">
    <source>
        <dbReference type="ARBA" id="ARBA00070654"/>
    </source>
</evidence>
<keyword evidence="4" id="KW-0813">Transport</keyword>
<dbReference type="GO" id="GO:0046933">
    <property type="term" value="F:proton-transporting ATP synthase activity, rotational mechanism"/>
    <property type="evidence" value="ECO:0007669"/>
    <property type="project" value="InterPro"/>
</dbReference>
<dbReference type="GO" id="GO:0045259">
    <property type="term" value="C:proton-transporting ATP synthase complex"/>
    <property type="evidence" value="ECO:0007669"/>
    <property type="project" value="UniProtKB-KW"/>
</dbReference>
<evidence type="ECO:0000256" key="2">
    <source>
        <dbReference type="ARBA" id="ARBA00009502"/>
    </source>
</evidence>
<evidence type="ECO:0000256" key="14">
    <source>
        <dbReference type="SAM" id="Phobius"/>
    </source>
</evidence>
<dbReference type="Proteomes" id="UP000426265">
    <property type="component" value="Unassembled WGS sequence"/>
</dbReference>
<dbReference type="ExpressionAtlas" id="A0A654EHK8">
    <property type="expression patterns" value="baseline and differential"/>
</dbReference>
<evidence type="ECO:0000256" key="3">
    <source>
        <dbReference type="ARBA" id="ARBA00011648"/>
    </source>
</evidence>
<keyword evidence="7" id="KW-0406">Ion transport</keyword>
<accession>A0A654EHK8</accession>
<evidence type="ECO:0000256" key="1">
    <source>
        <dbReference type="ARBA" id="ARBA00004273"/>
    </source>
</evidence>
<dbReference type="PANTHER" id="PTHR12448:SF0">
    <property type="entry name" value="ATP SYNTHASE SUBUNIT EPSILON, MITOCHONDRIAL"/>
    <property type="match status" value="1"/>
</dbReference>
<comment type="function">
    <text evidence="12">Mitochondrial membrane ATP synthase (F(1)F(0) ATP synthase or Complex V) produces ATP from ADP in the presence of a proton gradient across the membrane which is generated by electron transport complexes of the respiratory chain. F-type ATPases consist of two structural domains, F(1) - containing the extramembraneous catalytic core, and F(0) - containing the membrane proton channel, linked together by a central stalk and a peripheral stalk. During catalysis, ATP synthesis in the catalytic domain of F(1) is coupled via a rotary mechanism of the central stalk subunits to proton translocation. Part of the complex F(1) domain and of the central stalk which is part of the complex rotary element. Rotation of the central stalk against the surrounding alpha(3)beta(3) subunits leads to hydrolysis of ATP in three separate catalytic sites on the beta subunits.</text>
</comment>
<dbReference type="CDD" id="cd12153">
    <property type="entry name" value="F1-ATPase_epsilon"/>
    <property type="match status" value="1"/>
</dbReference>
<keyword evidence="14" id="KW-1133">Transmembrane helix</keyword>
<keyword evidence="11" id="KW-0066">ATP synthesis</keyword>
<dbReference type="EMBL" id="CACRSJ010000104">
    <property type="protein sequence ID" value="VYS48793.1"/>
    <property type="molecule type" value="Genomic_DNA"/>
</dbReference>